<dbReference type="EMBL" id="SMOL01000753">
    <property type="protein sequence ID" value="KAB2599848.1"/>
    <property type="molecule type" value="Genomic_DNA"/>
</dbReference>
<protein>
    <submittedName>
        <fullName evidence="1">Uncharacterized protein</fullName>
    </submittedName>
</protein>
<reference evidence="2" key="2">
    <citation type="submission" date="2019-10" db="EMBL/GenBank/DDBJ databases">
        <title>A de novo genome assembly of a pear dwarfing rootstock.</title>
        <authorList>
            <person name="Wang F."/>
            <person name="Wang J."/>
            <person name="Li S."/>
            <person name="Zhang Y."/>
            <person name="Fang M."/>
            <person name="Ma L."/>
            <person name="Zhao Y."/>
            <person name="Jiang S."/>
        </authorList>
    </citation>
    <scope>NUCLEOTIDE SEQUENCE [LARGE SCALE GENOMIC DNA]</scope>
</reference>
<dbReference type="Proteomes" id="UP000327157">
    <property type="component" value="Chromosome 13"/>
</dbReference>
<organism evidence="1 2">
    <name type="scientific">Pyrus ussuriensis x Pyrus communis</name>
    <dbReference type="NCBI Taxonomy" id="2448454"/>
    <lineage>
        <taxon>Eukaryota</taxon>
        <taxon>Viridiplantae</taxon>
        <taxon>Streptophyta</taxon>
        <taxon>Embryophyta</taxon>
        <taxon>Tracheophyta</taxon>
        <taxon>Spermatophyta</taxon>
        <taxon>Magnoliopsida</taxon>
        <taxon>eudicotyledons</taxon>
        <taxon>Gunneridae</taxon>
        <taxon>Pentapetalae</taxon>
        <taxon>rosids</taxon>
        <taxon>fabids</taxon>
        <taxon>Rosales</taxon>
        <taxon>Rosaceae</taxon>
        <taxon>Amygdaloideae</taxon>
        <taxon>Maleae</taxon>
        <taxon>Pyrus</taxon>
    </lineage>
</organism>
<gene>
    <name evidence="1" type="ORF">D8674_010119</name>
</gene>
<evidence type="ECO:0000313" key="1">
    <source>
        <dbReference type="EMBL" id="KAB2599848.1"/>
    </source>
</evidence>
<accession>A0A5N5F9V3</accession>
<reference evidence="1 2" key="3">
    <citation type="submission" date="2019-11" db="EMBL/GenBank/DDBJ databases">
        <title>A de novo genome assembly of a pear dwarfing rootstock.</title>
        <authorList>
            <person name="Wang F."/>
            <person name="Wang J."/>
            <person name="Li S."/>
            <person name="Zhang Y."/>
            <person name="Fang M."/>
            <person name="Ma L."/>
            <person name="Zhao Y."/>
            <person name="Jiang S."/>
        </authorList>
    </citation>
    <scope>NUCLEOTIDE SEQUENCE [LARGE SCALE GENOMIC DNA]</scope>
    <source>
        <strain evidence="1">S2</strain>
        <tissue evidence="1">Leaf</tissue>
    </source>
</reference>
<reference evidence="1 2" key="1">
    <citation type="submission" date="2019-09" db="EMBL/GenBank/DDBJ databases">
        <authorList>
            <person name="Ou C."/>
        </authorList>
    </citation>
    <scope>NUCLEOTIDE SEQUENCE [LARGE SCALE GENOMIC DNA]</scope>
    <source>
        <strain evidence="1">S2</strain>
        <tissue evidence="1">Leaf</tissue>
    </source>
</reference>
<sequence>MFQLSAIIWCDADTDTPVIDGDLVQRMQGDTLALKDLDVQKSRKTLGFKYGFSKSREIRMNIDQIRMVAMVAGMAVGDAGDTMEGVGVFGLGSRGLELPASTVIS</sequence>
<proteinExistence type="predicted"/>
<comment type="caution">
    <text evidence="1">The sequence shown here is derived from an EMBL/GenBank/DDBJ whole genome shotgun (WGS) entry which is preliminary data.</text>
</comment>
<dbReference type="AlphaFoldDB" id="A0A5N5F9V3"/>
<evidence type="ECO:0000313" key="2">
    <source>
        <dbReference type="Proteomes" id="UP000327157"/>
    </source>
</evidence>
<name>A0A5N5F9V3_9ROSA</name>
<keyword evidence="2" id="KW-1185">Reference proteome</keyword>